<evidence type="ECO:0000256" key="1">
    <source>
        <dbReference type="SAM" id="SignalP"/>
    </source>
</evidence>
<sequence length="156" mass="16103">MKKLFCKTLAMGALAGMRAVSAPALLSRTLSDNKNGALADTPLRFLQNKYVANALTGLAATEIIGDKMPDVPDRIELPSLLVRSASGALVGAALYLGSREKALEGAAIGAAAAIAGTYASFYLRRALNRNSALTNPVLGAIEDAIMIGSGIQATKI</sequence>
<comment type="caution">
    <text evidence="3">The sequence shown here is derived from an EMBL/GenBank/DDBJ whole genome shotgun (WGS) entry which is preliminary data.</text>
</comment>
<name>A0ABW3SMZ1_9BACT</name>
<feature type="chain" id="PRO_5047108633" evidence="1">
    <location>
        <begin position="23"/>
        <end position="156"/>
    </location>
</feature>
<organism evidence="3 4">
    <name type="scientific">Pontibacter rugosus</name>
    <dbReference type="NCBI Taxonomy" id="1745966"/>
    <lineage>
        <taxon>Bacteria</taxon>
        <taxon>Pseudomonadati</taxon>
        <taxon>Bacteroidota</taxon>
        <taxon>Cytophagia</taxon>
        <taxon>Cytophagales</taxon>
        <taxon>Hymenobacteraceae</taxon>
        <taxon>Pontibacter</taxon>
    </lineage>
</organism>
<reference evidence="4" key="1">
    <citation type="journal article" date="2019" name="Int. J. Syst. Evol. Microbiol.">
        <title>The Global Catalogue of Microorganisms (GCM) 10K type strain sequencing project: providing services to taxonomists for standard genome sequencing and annotation.</title>
        <authorList>
            <consortium name="The Broad Institute Genomics Platform"/>
            <consortium name="The Broad Institute Genome Sequencing Center for Infectious Disease"/>
            <person name="Wu L."/>
            <person name="Ma J."/>
        </authorList>
    </citation>
    <scope>NUCLEOTIDE SEQUENCE [LARGE SCALE GENOMIC DNA]</scope>
    <source>
        <strain evidence="4">JCM 31319</strain>
    </source>
</reference>
<dbReference type="RefSeq" id="WP_377523260.1">
    <property type="nucleotide sequence ID" value="NZ_JBHTLD010000025.1"/>
</dbReference>
<dbReference type="InterPro" id="IPR025196">
    <property type="entry name" value="DUF4126"/>
</dbReference>
<dbReference type="Pfam" id="PF13548">
    <property type="entry name" value="DUF4126"/>
    <property type="match status" value="1"/>
</dbReference>
<dbReference type="Proteomes" id="UP001597094">
    <property type="component" value="Unassembled WGS sequence"/>
</dbReference>
<feature type="signal peptide" evidence="1">
    <location>
        <begin position="1"/>
        <end position="22"/>
    </location>
</feature>
<evidence type="ECO:0000259" key="2">
    <source>
        <dbReference type="Pfam" id="PF13548"/>
    </source>
</evidence>
<accession>A0ABW3SMZ1</accession>
<feature type="domain" description="DUF4126" evidence="2">
    <location>
        <begin position="8"/>
        <end position="151"/>
    </location>
</feature>
<gene>
    <name evidence="3" type="ORF">ACFQ2O_04735</name>
</gene>
<evidence type="ECO:0000313" key="4">
    <source>
        <dbReference type="Proteomes" id="UP001597094"/>
    </source>
</evidence>
<keyword evidence="4" id="KW-1185">Reference proteome</keyword>
<dbReference type="EMBL" id="JBHTLD010000025">
    <property type="protein sequence ID" value="MFD1185506.1"/>
    <property type="molecule type" value="Genomic_DNA"/>
</dbReference>
<proteinExistence type="predicted"/>
<protein>
    <submittedName>
        <fullName evidence="3">DUF4126 family protein</fullName>
    </submittedName>
</protein>
<evidence type="ECO:0000313" key="3">
    <source>
        <dbReference type="EMBL" id="MFD1185506.1"/>
    </source>
</evidence>
<keyword evidence="1" id="KW-0732">Signal</keyword>